<evidence type="ECO:0000313" key="2">
    <source>
        <dbReference type="Proteomes" id="UP000179860"/>
    </source>
</evidence>
<reference evidence="1" key="1">
    <citation type="submission" date="2016-09" db="EMBL/GenBank/DDBJ databases">
        <title>The Complete Genome of Burkholderia sprentiae wsm5005.</title>
        <authorList>
            <person name="De Meyer S."/>
            <person name="Wang P."/>
            <person name="Terpolilli J."/>
        </authorList>
    </citation>
    <scope>NUCLEOTIDE SEQUENCE [LARGE SCALE GENOMIC DNA]</scope>
    <source>
        <strain evidence="1">WSM5005</strain>
    </source>
</reference>
<dbReference type="STRING" id="754502.BJG93_25800"/>
<accession>A0A1I9YR81</accession>
<dbReference type="KEGG" id="pspw:BJG93_25800"/>
<dbReference type="EMBL" id="CP017562">
    <property type="protein sequence ID" value="APA88722.1"/>
    <property type="molecule type" value="Genomic_DNA"/>
</dbReference>
<dbReference type="PANTHER" id="PTHR35564">
    <property type="match status" value="1"/>
</dbReference>
<keyword evidence="2" id="KW-1185">Reference proteome</keyword>
<reference evidence="1" key="2">
    <citation type="submission" date="2021-06" db="EMBL/GenBank/DDBJ databases">
        <authorList>
            <person name="Rogers T.H."/>
            <person name="Ramsay J.P."/>
            <person name="Wang P."/>
            <person name="Terpolilli J."/>
        </authorList>
    </citation>
    <scope>NUCLEOTIDE SEQUENCE</scope>
    <source>
        <strain evidence="1">WSM5005</strain>
    </source>
</reference>
<dbReference type="Pfam" id="PF06996">
    <property type="entry name" value="T6SS_TssG"/>
    <property type="match status" value="1"/>
</dbReference>
<dbReference type="NCBIfam" id="TIGR03347">
    <property type="entry name" value="VI_chp_1"/>
    <property type="match status" value="1"/>
</dbReference>
<dbReference type="AlphaFoldDB" id="A0A1I9YR81"/>
<dbReference type="InterPro" id="IPR010732">
    <property type="entry name" value="T6SS_TssG-like"/>
</dbReference>
<name>A0A1I9YR81_9BURK</name>
<protein>
    <submittedName>
        <fullName evidence="1">Type VI secretion system baseplate subunit TssG</fullName>
    </submittedName>
</protein>
<proteinExistence type="predicted"/>
<dbReference type="Proteomes" id="UP000179860">
    <property type="component" value="Chromosome 2"/>
</dbReference>
<gene>
    <name evidence="1" type="primary">tssG</name>
    <name evidence="1" type="ORF">BJG93_25800</name>
</gene>
<evidence type="ECO:0000313" key="1">
    <source>
        <dbReference type="EMBL" id="APA88722.1"/>
    </source>
</evidence>
<dbReference type="PANTHER" id="PTHR35564:SF4">
    <property type="entry name" value="CYTOPLASMIC PROTEIN"/>
    <property type="match status" value="1"/>
</dbReference>
<organism evidence="1 2">
    <name type="scientific">Paraburkholderia sprentiae WSM5005</name>
    <dbReference type="NCBI Taxonomy" id="754502"/>
    <lineage>
        <taxon>Bacteria</taxon>
        <taxon>Pseudomonadati</taxon>
        <taxon>Pseudomonadota</taxon>
        <taxon>Betaproteobacteria</taxon>
        <taxon>Burkholderiales</taxon>
        <taxon>Burkholderiaceae</taxon>
        <taxon>Paraburkholderia</taxon>
    </lineage>
</organism>
<dbReference type="OrthoDB" id="1523296at2"/>
<sequence>MKTLERVTKTLSARCTFFELMRRVEALQRRHGTRATRKRRMPTWLRIEQPAAMHFAGTEVERVHAELPQFAEDGDGAQVTVIQRYFGLFAPYGPLPLHVTEHAMQEKRFERNAAFERFINVACGELAWLHYTAWSSMHPVLGYERVRHPFVERVTALADARRASTVDAEPFADHALACRRAFPGLYCAPRRSLADLQRMLAAYFGVPLRVVPRHGRWIPVAAAASEARRLGGWRLGARIWDVQYSAEIVIGPLEADGFQRWQRRAAAVLAMSAVVTDFVDGRIDPVIKVQVRTRPELAGRIGRMRVGVDAWSRPDRALRTLTVYESFRD</sequence>
<dbReference type="RefSeq" id="WP_027196209.1">
    <property type="nucleotide sequence ID" value="NZ_CP017562.2"/>
</dbReference>